<dbReference type="CDD" id="cd02440">
    <property type="entry name" value="AdoMet_MTases"/>
    <property type="match status" value="1"/>
</dbReference>
<evidence type="ECO:0000313" key="5">
    <source>
        <dbReference type="Proteomes" id="UP000184038"/>
    </source>
</evidence>
<keyword evidence="1" id="KW-0489">Methyltransferase</keyword>
<keyword evidence="2" id="KW-0808">Transferase</keyword>
<name>A0A1M7J5I1_9FIRM</name>
<dbReference type="InterPro" id="IPR041698">
    <property type="entry name" value="Methyltransf_25"/>
</dbReference>
<organism evidence="4 5">
    <name type="scientific">Anaerosporobacter mobilis DSM 15930</name>
    <dbReference type="NCBI Taxonomy" id="1120996"/>
    <lineage>
        <taxon>Bacteria</taxon>
        <taxon>Bacillati</taxon>
        <taxon>Bacillota</taxon>
        <taxon>Clostridia</taxon>
        <taxon>Lachnospirales</taxon>
        <taxon>Lachnospiraceae</taxon>
        <taxon>Anaerosporobacter</taxon>
    </lineage>
</organism>
<gene>
    <name evidence="4" type="ORF">SAMN02746066_02152</name>
</gene>
<dbReference type="STRING" id="1120996.SAMN02746066_02152"/>
<evidence type="ECO:0000259" key="3">
    <source>
        <dbReference type="Pfam" id="PF13649"/>
    </source>
</evidence>
<evidence type="ECO:0000256" key="1">
    <source>
        <dbReference type="ARBA" id="ARBA00022603"/>
    </source>
</evidence>
<dbReference type="PANTHER" id="PTHR43861">
    <property type="entry name" value="TRANS-ACONITATE 2-METHYLTRANSFERASE-RELATED"/>
    <property type="match status" value="1"/>
</dbReference>
<dbReference type="Gene3D" id="3.40.50.150">
    <property type="entry name" value="Vaccinia Virus protein VP39"/>
    <property type="match status" value="1"/>
</dbReference>
<evidence type="ECO:0000313" key="4">
    <source>
        <dbReference type="EMBL" id="SHM48192.1"/>
    </source>
</evidence>
<proteinExistence type="predicted"/>
<protein>
    <submittedName>
        <fullName evidence="4">Tellurite resistance protein TehB</fullName>
    </submittedName>
</protein>
<evidence type="ECO:0000256" key="2">
    <source>
        <dbReference type="ARBA" id="ARBA00022679"/>
    </source>
</evidence>
<keyword evidence="5" id="KW-1185">Reference proteome</keyword>
<dbReference type="EMBL" id="FRCP01000010">
    <property type="protein sequence ID" value="SHM48192.1"/>
    <property type="molecule type" value="Genomic_DNA"/>
</dbReference>
<dbReference type="GO" id="GO:0032259">
    <property type="term" value="P:methylation"/>
    <property type="evidence" value="ECO:0007669"/>
    <property type="project" value="UniProtKB-KW"/>
</dbReference>
<dbReference type="Pfam" id="PF13649">
    <property type="entry name" value="Methyltransf_25"/>
    <property type="match status" value="1"/>
</dbReference>
<dbReference type="Proteomes" id="UP000184038">
    <property type="component" value="Unassembled WGS sequence"/>
</dbReference>
<feature type="domain" description="Methyltransferase" evidence="3">
    <location>
        <begin position="41"/>
        <end position="129"/>
    </location>
</feature>
<dbReference type="AlphaFoldDB" id="A0A1M7J5I1"/>
<dbReference type="PANTHER" id="PTHR43861:SF1">
    <property type="entry name" value="TRANS-ACONITATE 2-METHYLTRANSFERASE"/>
    <property type="match status" value="1"/>
</dbReference>
<sequence length="198" mass="22965">MLDSIDYYNRFASEYYEKTVNVTMQEQLKQFMELLPVGGAVLDLGCGSGRDSLFLVEEGFDVTSLDGARKMCELAQIHVGQEVLNLTYDQLDFNEVFDGVWACASLVHEDPDKLPVTLQRVFDCLKSEGVMYMSFRYGDFIGFNSDINFFAYTEDTFHSVLEQCREKQNIEIIDVFITKDSRQEFLDNEWINIYIRKL</sequence>
<dbReference type="GO" id="GO:0008168">
    <property type="term" value="F:methyltransferase activity"/>
    <property type="evidence" value="ECO:0007669"/>
    <property type="project" value="UniProtKB-KW"/>
</dbReference>
<accession>A0A1M7J5I1</accession>
<dbReference type="SUPFAM" id="SSF53335">
    <property type="entry name" value="S-adenosyl-L-methionine-dependent methyltransferases"/>
    <property type="match status" value="1"/>
</dbReference>
<dbReference type="InterPro" id="IPR029063">
    <property type="entry name" value="SAM-dependent_MTases_sf"/>
</dbReference>
<reference evidence="4 5" key="1">
    <citation type="submission" date="2016-11" db="EMBL/GenBank/DDBJ databases">
        <authorList>
            <person name="Jaros S."/>
            <person name="Januszkiewicz K."/>
            <person name="Wedrychowicz H."/>
        </authorList>
    </citation>
    <scope>NUCLEOTIDE SEQUENCE [LARGE SCALE GENOMIC DNA]</scope>
    <source>
        <strain evidence="4 5">DSM 15930</strain>
    </source>
</reference>